<proteinExistence type="predicted"/>
<comment type="caution">
    <text evidence="1">The sequence shown here is derived from an EMBL/GenBank/DDBJ whole genome shotgun (WGS) entry which is preliminary data.</text>
</comment>
<protein>
    <submittedName>
        <fullName evidence="1">Uncharacterized protein</fullName>
    </submittedName>
</protein>
<name>A0A086Z237_9BIFI</name>
<organism evidence="1 2">
    <name type="scientific">Bifidobacterium actinocoloniiforme DSM 22766</name>
    <dbReference type="NCBI Taxonomy" id="1437605"/>
    <lineage>
        <taxon>Bacteria</taxon>
        <taxon>Bacillati</taxon>
        <taxon>Actinomycetota</taxon>
        <taxon>Actinomycetes</taxon>
        <taxon>Bifidobacteriales</taxon>
        <taxon>Bifidobacteriaceae</taxon>
        <taxon>Bifidobacterium</taxon>
    </lineage>
</organism>
<dbReference type="AlphaFoldDB" id="A0A086Z237"/>
<gene>
    <name evidence="1" type="ORF">BACT_1291</name>
</gene>
<dbReference type="EMBL" id="JGYK01000001">
    <property type="protein sequence ID" value="KFI40587.1"/>
    <property type="molecule type" value="Genomic_DNA"/>
</dbReference>
<reference evidence="1 2" key="1">
    <citation type="submission" date="2014-03" db="EMBL/GenBank/DDBJ databases">
        <title>Genomics of Bifidobacteria.</title>
        <authorList>
            <person name="Ventura M."/>
            <person name="Milani C."/>
            <person name="Lugli G.A."/>
        </authorList>
    </citation>
    <scope>NUCLEOTIDE SEQUENCE [LARGE SCALE GENOMIC DNA]</scope>
    <source>
        <strain evidence="1 2">DSM 22766</strain>
    </source>
</reference>
<evidence type="ECO:0000313" key="2">
    <source>
        <dbReference type="Proteomes" id="UP000029015"/>
    </source>
</evidence>
<sequence>MPTMRAHNVRGTYHSADMVNVYHFTQGGVEALYSQ</sequence>
<keyword evidence="2" id="KW-1185">Reference proteome</keyword>
<accession>A0A086Z237</accession>
<dbReference type="Proteomes" id="UP000029015">
    <property type="component" value="Unassembled WGS sequence"/>
</dbReference>
<evidence type="ECO:0000313" key="1">
    <source>
        <dbReference type="EMBL" id="KFI40587.1"/>
    </source>
</evidence>